<protein>
    <submittedName>
        <fullName evidence="6">LysR family transcriptional regulator</fullName>
    </submittedName>
</protein>
<evidence type="ECO:0000259" key="5">
    <source>
        <dbReference type="PROSITE" id="PS50931"/>
    </source>
</evidence>
<dbReference type="Pfam" id="PF03466">
    <property type="entry name" value="LysR_substrate"/>
    <property type="match status" value="1"/>
</dbReference>
<sequence length="298" mass="32233">MDLSSLEIFLVVAEEGSVTRAAKRLSRAPSNVTTRIQALEGQMEAIFFSRDGKRMTLTSEGQIFVSYARRLTALAGEAQLALKGARPKPVLRLGTMESTAASRLPPVLARFNDQNPDIALKLTLGATRELAKAVLSGELDCALIATPQGEPGWLSSAGVGAEALCSTRVYEEDLLLVLPPHHASVAAPQDIRLPVLAALEPGCTYRQIAERWIRGGANLPTVEMTSYHAILAQVVAGNAVGVMPRSVLDMLPWRAEVSIHRLGPVDTLLISRREQRSDPLQAFEQIMLLSANPPSMLR</sequence>
<dbReference type="InterPro" id="IPR005119">
    <property type="entry name" value="LysR_subst-bd"/>
</dbReference>
<dbReference type="PROSITE" id="PS50931">
    <property type="entry name" value="HTH_LYSR"/>
    <property type="match status" value="1"/>
</dbReference>
<proteinExistence type="inferred from homology"/>
<evidence type="ECO:0000256" key="2">
    <source>
        <dbReference type="ARBA" id="ARBA00023015"/>
    </source>
</evidence>
<name>A0ABS7H022_9HYPH</name>
<accession>A0ABS7H022</accession>
<evidence type="ECO:0000256" key="4">
    <source>
        <dbReference type="ARBA" id="ARBA00023163"/>
    </source>
</evidence>
<keyword evidence="4" id="KW-0804">Transcription</keyword>
<evidence type="ECO:0000256" key="3">
    <source>
        <dbReference type="ARBA" id="ARBA00023125"/>
    </source>
</evidence>
<dbReference type="SUPFAM" id="SSF53850">
    <property type="entry name" value="Periplasmic binding protein-like II"/>
    <property type="match status" value="1"/>
</dbReference>
<dbReference type="SUPFAM" id="SSF46785">
    <property type="entry name" value="Winged helix' DNA-binding domain"/>
    <property type="match status" value="1"/>
</dbReference>
<dbReference type="PANTHER" id="PTHR30126:SF40">
    <property type="entry name" value="HTH-TYPE TRANSCRIPTIONAL REGULATOR GLTR"/>
    <property type="match status" value="1"/>
</dbReference>
<dbReference type="InterPro" id="IPR036390">
    <property type="entry name" value="WH_DNA-bd_sf"/>
</dbReference>
<dbReference type="InterPro" id="IPR000847">
    <property type="entry name" value="LysR_HTH_N"/>
</dbReference>
<dbReference type="Proteomes" id="UP000717752">
    <property type="component" value="Unassembled WGS sequence"/>
</dbReference>
<dbReference type="Gene3D" id="1.10.10.10">
    <property type="entry name" value="Winged helix-like DNA-binding domain superfamily/Winged helix DNA-binding domain"/>
    <property type="match status" value="1"/>
</dbReference>
<feature type="domain" description="HTH lysR-type" evidence="5">
    <location>
        <begin position="1"/>
        <end position="58"/>
    </location>
</feature>
<evidence type="ECO:0000313" key="7">
    <source>
        <dbReference type="Proteomes" id="UP000717752"/>
    </source>
</evidence>
<dbReference type="InterPro" id="IPR036388">
    <property type="entry name" value="WH-like_DNA-bd_sf"/>
</dbReference>
<dbReference type="EMBL" id="JAEUAK010000008">
    <property type="protein sequence ID" value="MBW9054714.1"/>
    <property type="molecule type" value="Genomic_DNA"/>
</dbReference>
<evidence type="ECO:0000313" key="6">
    <source>
        <dbReference type="EMBL" id="MBW9054714.1"/>
    </source>
</evidence>
<keyword evidence="2" id="KW-0805">Transcription regulation</keyword>
<dbReference type="RefSeq" id="WP_220336075.1">
    <property type="nucleotide sequence ID" value="NZ_JAEUAK010000008.1"/>
</dbReference>
<dbReference type="PANTHER" id="PTHR30126">
    <property type="entry name" value="HTH-TYPE TRANSCRIPTIONAL REGULATOR"/>
    <property type="match status" value="1"/>
</dbReference>
<evidence type="ECO:0000256" key="1">
    <source>
        <dbReference type="ARBA" id="ARBA00009437"/>
    </source>
</evidence>
<keyword evidence="3" id="KW-0238">DNA-binding</keyword>
<dbReference type="Pfam" id="PF00126">
    <property type="entry name" value="HTH_1"/>
    <property type="match status" value="1"/>
</dbReference>
<dbReference type="Gene3D" id="3.40.190.290">
    <property type="match status" value="1"/>
</dbReference>
<keyword evidence="7" id="KW-1185">Reference proteome</keyword>
<organism evidence="6 7">
    <name type="scientific">Rhizobium mesosinicum</name>
    <dbReference type="NCBI Taxonomy" id="335017"/>
    <lineage>
        <taxon>Bacteria</taxon>
        <taxon>Pseudomonadati</taxon>
        <taxon>Pseudomonadota</taxon>
        <taxon>Alphaproteobacteria</taxon>
        <taxon>Hyphomicrobiales</taxon>
        <taxon>Rhizobiaceae</taxon>
        <taxon>Rhizobium/Agrobacterium group</taxon>
        <taxon>Rhizobium</taxon>
    </lineage>
</organism>
<reference evidence="6 7" key="1">
    <citation type="journal article" date="2021" name="MBio">
        <title>Poor Competitiveness of Bradyrhizobium in Pigeon Pea Root Colonization in Indian Soils.</title>
        <authorList>
            <person name="Chalasani D."/>
            <person name="Basu A."/>
            <person name="Pullabhotla S.V.S.R.N."/>
            <person name="Jorrin B."/>
            <person name="Neal A.L."/>
            <person name="Poole P.S."/>
            <person name="Podile A.R."/>
            <person name="Tkacz A."/>
        </authorList>
    </citation>
    <scope>NUCLEOTIDE SEQUENCE [LARGE SCALE GENOMIC DNA]</scope>
    <source>
        <strain evidence="6 7">HU56</strain>
    </source>
</reference>
<comment type="similarity">
    <text evidence="1">Belongs to the LysR transcriptional regulatory family.</text>
</comment>
<comment type="caution">
    <text evidence="6">The sequence shown here is derived from an EMBL/GenBank/DDBJ whole genome shotgun (WGS) entry which is preliminary data.</text>
</comment>
<gene>
    <name evidence="6" type="ORF">JNB85_20135</name>
</gene>